<evidence type="ECO:0000313" key="2">
    <source>
        <dbReference type="EMBL" id="TNN35440.1"/>
    </source>
</evidence>
<keyword evidence="1" id="KW-0812">Transmembrane</keyword>
<sequence>MLLKEQRSKSKPPYALLYSQRTFFRAASERTFTEKTNICILLITIVSFICHLRFYTVCFGILFVSLNTTFSHFFMFKPRFQNILIMEIWSKVLETYWSPWF</sequence>
<proteinExistence type="predicted"/>
<dbReference type="Proteomes" id="UP000314294">
    <property type="component" value="Unassembled WGS sequence"/>
</dbReference>
<reference evidence="2 3" key="1">
    <citation type="submission" date="2019-03" db="EMBL/GenBank/DDBJ databases">
        <title>First draft genome of Liparis tanakae, snailfish: a comprehensive survey of snailfish specific genes.</title>
        <authorList>
            <person name="Kim W."/>
            <person name="Song I."/>
            <person name="Jeong J.-H."/>
            <person name="Kim D."/>
            <person name="Kim S."/>
            <person name="Ryu S."/>
            <person name="Song J.Y."/>
            <person name="Lee S.K."/>
        </authorList>
    </citation>
    <scope>NUCLEOTIDE SEQUENCE [LARGE SCALE GENOMIC DNA]</scope>
    <source>
        <tissue evidence="2">Muscle</tissue>
    </source>
</reference>
<feature type="transmembrane region" description="Helical" evidence="1">
    <location>
        <begin position="38"/>
        <end position="66"/>
    </location>
</feature>
<evidence type="ECO:0000256" key="1">
    <source>
        <dbReference type="SAM" id="Phobius"/>
    </source>
</evidence>
<organism evidence="2 3">
    <name type="scientific">Liparis tanakae</name>
    <name type="common">Tanaka's snailfish</name>
    <dbReference type="NCBI Taxonomy" id="230148"/>
    <lineage>
        <taxon>Eukaryota</taxon>
        <taxon>Metazoa</taxon>
        <taxon>Chordata</taxon>
        <taxon>Craniata</taxon>
        <taxon>Vertebrata</taxon>
        <taxon>Euteleostomi</taxon>
        <taxon>Actinopterygii</taxon>
        <taxon>Neopterygii</taxon>
        <taxon>Teleostei</taxon>
        <taxon>Neoteleostei</taxon>
        <taxon>Acanthomorphata</taxon>
        <taxon>Eupercaria</taxon>
        <taxon>Perciformes</taxon>
        <taxon>Cottioidei</taxon>
        <taxon>Cottales</taxon>
        <taxon>Liparidae</taxon>
        <taxon>Liparis</taxon>
    </lineage>
</organism>
<accession>A0A4Z2F3I1</accession>
<keyword evidence="1" id="KW-1133">Transmembrane helix</keyword>
<dbReference type="AlphaFoldDB" id="A0A4Z2F3I1"/>
<gene>
    <name evidence="2" type="ORF">EYF80_054401</name>
</gene>
<protein>
    <submittedName>
        <fullName evidence="2">Uncharacterized protein</fullName>
    </submittedName>
</protein>
<dbReference type="EMBL" id="SRLO01001769">
    <property type="protein sequence ID" value="TNN35440.1"/>
    <property type="molecule type" value="Genomic_DNA"/>
</dbReference>
<evidence type="ECO:0000313" key="3">
    <source>
        <dbReference type="Proteomes" id="UP000314294"/>
    </source>
</evidence>
<keyword evidence="3" id="KW-1185">Reference proteome</keyword>
<keyword evidence="1" id="KW-0472">Membrane</keyword>
<comment type="caution">
    <text evidence="2">The sequence shown here is derived from an EMBL/GenBank/DDBJ whole genome shotgun (WGS) entry which is preliminary data.</text>
</comment>
<name>A0A4Z2F3I1_9TELE</name>